<sequence>MPSAAQSSLALVATAVAIAASSSIRLDPNSCNARLRHDEPTPFEAPAHMNDVYAMLLTHVNEERAAHGLAPLCASSKLHHAAQRQSEDMAANDFLHHVGTDGSTVPSRIADADYKWKTIAENVAGGHDDARSVMGNLMDSTGHRLNILGDYTHFGAGYTYNPDGLHAHYWAQEFATSESESCDEPRRYQADSFMSSYF</sequence>
<evidence type="ECO:0000313" key="3">
    <source>
        <dbReference type="EMBL" id="CAK7923173.1"/>
    </source>
</evidence>
<dbReference type="SUPFAM" id="SSF55797">
    <property type="entry name" value="PR-1-like"/>
    <property type="match status" value="1"/>
</dbReference>
<reference evidence="3" key="1">
    <citation type="submission" date="2024-01" db="EMBL/GenBank/DDBJ databases">
        <authorList>
            <person name="Webb A."/>
        </authorList>
    </citation>
    <scope>NUCLEOTIDE SEQUENCE</scope>
    <source>
        <strain evidence="3">Pm1</strain>
    </source>
</reference>
<gene>
    <name evidence="3" type="ORF">PM001_LOCUS8323</name>
</gene>
<evidence type="ECO:0000313" key="4">
    <source>
        <dbReference type="Proteomes" id="UP001162060"/>
    </source>
</evidence>
<keyword evidence="1" id="KW-0732">Signal</keyword>
<dbReference type="PANTHER" id="PTHR31157:SF1">
    <property type="entry name" value="SCP DOMAIN-CONTAINING PROTEIN"/>
    <property type="match status" value="1"/>
</dbReference>
<dbReference type="Gene3D" id="3.40.33.10">
    <property type="entry name" value="CAP"/>
    <property type="match status" value="1"/>
</dbReference>
<dbReference type="AlphaFoldDB" id="A0AAV1TPY5"/>
<feature type="domain" description="SCP" evidence="2">
    <location>
        <begin position="58"/>
        <end position="174"/>
    </location>
</feature>
<evidence type="ECO:0000256" key="1">
    <source>
        <dbReference type="SAM" id="SignalP"/>
    </source>
</evidence>
<dbReference type="InterPro" id="IPR035940">
    <property type="entry name" value="CAP_sf"/>
</dbReference>
<comment type="caution">
    <text evidence="3">The sequence shown here is derived from an EMBL/GenBank/DDBJ whole genome shotgun (WGS) entry which is preliminary data.</text>
</comment>
<dbReference type="EMBL" id="CAKLBY020000067">
    <property type="protein sequence ID" value="CAK7923173.1"/>
    <property type="molecule type" value="Genomic_DNA"/>
</dbReference>
<feature type="signal peptide" evidence="1">
    <location>
        <begin position="1"/>
        <end position="19"/>
    </location>
</feature>
<dbReference type="PANTHER" id="PTHR31157">
    <property type="entry name" value="SCP DOMAIN-CONTAINING PROTEIN"/>
    <property type="match status" value="1"/>
</dbReference>
<protein>
    <recommendedName>
        <fullName evidence="2">SCP domain-containing protein</fullName>
    </recommendedName>
</protein>
<name>A0AAV1TPY5_9STRA</name>
<dbReference type="Pfam" id="PF00188">
    <property type="entry name" value="CAP"/>
    <property type="match status" value="1"/>
</dbReference>
<dbReference type="InterPro" id="IPR014044">
    <property type="entry name" value="CAP_dom"/>
</dbReference>
<proteinExistence type="predicted"/>
<accession>A0AAV1TPY5</accession>
<evidence type="ECO:0000259" key="2">
    <source>
        <dbReference type="Pfam" id="PF00188"/>
    </source>
</evidence>
<feature type="chain" id="PRO_5043527818" description="SCP domain-containing protein" evidence="1">
    <location>
        <begin position="20"/>
        <end position="198"/>
    </location>
</feature>
<organism evidence="3 4">
    <name type="scientific">Peronospora matthiolae</name>
    <dbReference type="NCBI Taxonomy" id="2874970"/>
    <lineage>
        <taxon>Eukaryota</taxon>
        <taxon>Sar</taxon>
        <taxon>Stramenopiles</taxon>
        <taxon>Oomycota</taxon>
        <taxon>Peronosporomycetes</taxon>
        <taxon>Peronosporales</taxon>
        <taxon>Peronosporaceae</taxon>
        <taxon>Peronospora</taxon>
    </lineage>
</organism>
<dbReference type="CDD" id="cd05379">
    <property type="entry name" value="CAP_bacterial"/>
    <property type="match status" value="1"/>
</dbReference>
<dbReference type="Proteomes" id="UP001162060">
    <property type="component" value="Unassembled WGS sequence"/>
</dbReference>